<evidence type="ECO:0000259" key="4">
    <source>
        <dbReference type="Pfam" id="PF19040"/>
    </source>
</evidence>
<keyword evidence="5" id="KW-0808">Transferase</keyword>
<keyword evidence="6" id="KW-1185">Reference proteome</keyword>
<dbReference type="PANTHER" id="PTHR23028:SF53">
    <property type="entry name" value="ACYL_TRANSF_3 DOMAIN-CONTAINING PROTEIN"/>
    <property type="match status" value="1"/>
</dbReference>
<protein>
    <submittedName>
        <fullName evidence="5">Acyltransferase family protein</fullName>
    </submittedName>
</protein>
<feature type="transmembrane region" description="Helical" evidence="2">
    <location>
        <begin position="382"/>
        <end position="401"/>
    </location>
</feature>
<feature type="transmembrane region" description="Helical" evidence="2">
    <location>
        <begin position="254"/>
        <end position="277"/>
    </location>
</feature>
<dbReference type="InterPro" id="IPR043968">
    <property type="entry name" value="SGNH"/>
</dbReference>
<evidence type="ECO:0000259" key="3">
    <source>
        <dbReference type="Pfam" id="PF01757"/>
    </source>
</evidence>
<feature type="transmembrane region" description="Helical" evidence="2">
    <location>
        <begin position="444"/>
        <end position="465"/>
    </location>
</feature>
<feature type="compositionally biased region" description="Pro residues" evidence="1">
    <location>
        <begin position="60"/>
        <end position="79"/>
    </location>
</feature>
<organism evidence="5 6">
    <name type="scientific">Glycomyces mayteni</name>
    <dbReference type="NCBI Taxonomy" id="543887"/>
    <lineage>
        <taxon>Bacteria</taxon>
        <taxon>Bacillati</taxon>
        <taxon>Actinomycetota</taxon>
        <taxon>Actinomycetes</taxon>
        <taxon>Glycomycetales</taxon>
        <taxon>Glycomycetaceae</taxon>
        <taxon>Glycomyces</taxon>
    </lineage>
</organism>
<dbReference type="Pfam" id="PF19040">
    <property type="entry name" value="SGNH"/>
    <property type="match status" value="1"/>
</dbReference>
<evidence type="ECO:0000256" key="2">
    <source>
        <dbReference type="SAM" id="Phobius"/>
    </source>
</evidence>
<sequence>MTSPQPPDPRRAAAGPAVNEESTLHLPLTTPGQAVPPPGTARRTMPSPYPARAPFRAPDPIRPPPVAPVQPGPGVPAAPAPAARWQGTGFRPDIQGLRAVAVVLVLLTHAGLPFMAGGYVGVDVFFVVSGFLITSLLVEEVFATRTVSIAGFYARRARRILPAASVVTIATVAGAALWYPITRLESVLQDAFTVVVYVVNFRFVAEQTQYLNADQLPSPFQQYWSLAVEEQFYLVWPLLLLGAAALSKRDPRKAVRIGLGAIAAVFALSLVASVFLTEATPAAAYYATHTRVWELAAGALLALSLPTWRRLPKAVAAVLGIAGLAAVVGSAFLYDAATPFPGYTALLPVVGTMLVIAAGTGWDRHPAAALLATGPFQYVGKISYSLYLWHWPVLILIPLAIGAEPSLVLNLALLAAVFALSQLSYLLVEQPMRGAKLLKSHSGYGIGAGILCSLLALGTVVATSVTELRTAQENQASQEIQVDDIEGLTATLTEGAQTQTLPEDLQPPLESVAEDYPRVFADGCFLSFNQTASEADCVYGSADADTTVVLFGDSHAAQWFPAVESIALERDWRVVVRSKASCPVPDVTVDHPSEDREYSECDQWRGDVVDYLGSLKPALVIATSSVFYDLPGEDDAAAWASGWERTLTGLKDSGAAVVTLSDTPRTPWNVPDCLATHQDEVPECVPPRADALPNGNLRDAESVAQSASGATVIDVVPWFCLEDVCPVVVEHLQVYRDRNHITVSYISSLAPLLAERLPVQ</sequence>
<comment type="caution">
    <text evidence="5">The sequence shown here is derived from an EMBL/GenBank/DDBJ whole genome shotgun (WGS) entry which is preliminary data.</text>
</comment>
<feature type="transmembrane region" description="Helical" evidence="2">
    <location>
        <begin position="160"/>
        <end position="181"/>
    </location>
</feature>
<dbReference type="GO" id="GO:0016746">
    <property type="term" value="F:acyltransferase activity"/>
    <property type="evidence" value="ECO:0007669"/>
    <property type="project" value="UniProtKB-KW"/>
</dbReference>
<feature type="transmembrane region" description="Helical" evidence="2">
    <location>
        <begin position="340"/>
        <end position="362"/>
    </location>
</feature>
<name>A0ABW2DB11_9ACTN</name>
<dbReference type="Pfam" id="PF01757">
    <property type="entry name" value="Acyl_transf_3"/>
    <property type="match status" value="1"/>
</dbReference>
<keyword evidence="5" id="KW-0012">Acyltransferase</keyword>
<dbReference type="PANTHER" id="PTHR23028">
    <property type="entry name" value="ACETYLTRANSFERASE"/>
    <property type="match status" value="1"/>
</dbReference>
<evidence type="ECO:0000313" key="5">
    <source>
        <dbReference type="EMBL" id="MFC6958283.1"/>
    </source>
</evidence>
<keyword evidence="2" id="KW-0812">Transmembrane</keyword>
<dbReference type="EMBL" id="JBHSYS010000003">
    <property type="protein sequence ID" value="MFC6958283.1"/>
    <property type="molecule type" value="Genomic_DNA"/>
</dbReference>
<accession>A0ABW2DB11</accession>
<feature type="domain" description="SGNH" evidence="4">
    <location>
        <begin position="532"/>
        <end position="754"/>
    </location>
</feature>
<evidence type="ECO:0000256" key="1">
    <source>
        <dbReference type="SAM" id="MobiDB-lite"/>
    </source>
</evidence>
<evidence type="ECO:0000313" key="6">
    <source>
        <dbReference type="Proteomes" id="UP001596470"/>
    </source>
</evidence>
<feature type="transmembrane region" description="Helical" evidence="2">
    <location>
        <begin position="315"/>
        <end position="334"/>
    </location>
</feature>
<dbReference type="Proteomes" id="UP001596470">
    <property type="component" value="Unassembled WGS sequence"/>
</dbReference>
<proteinExistence type="predicted"/>
<dbReference type="InterPro" id="IPR050879">
    <property type="entry name" value="Acyltransferase_3"/>
</dbReference>
<feature type="transmembrane region" description="Helical" evidence="2">
    <location>
        <begin position="231"/>
        <end position="247"/>
    </location>
</feature>
<gene>
    <name evidence="5" type="ORF">ACFQS3_13850</name>
</gene>
<keyword evidence="2" id="KW-1133">Transmembrane helix</keyword>
<feature type="region of interest" description="Disordered" evidence="1">
    <location>
        <begin position="1"/>
        <end position="82"/>
    </location>
</feature>
<feature type="transmembrane region" description="Helical" evidence="2">
    <location>
        <begin position="99"/>
        <end position="119"/>
    </location>
</feature>
<keyword evidence="2" id="KW-0472">Membrane</keyword>
<dbReference type="RefSeq" id="WP_382346718.1">
    <property type="nucleotide sequence ID" value="NZ_JBHMBP010000001.1"/>
</dbReference>
<feature type="transmembrane region" description="Helical" evidence="2">
    <location>
        <begin position="125"/>
        <end position="148"/>
    </location>
</feature>
<feature type="transmembrane region" description="Helical" evidence="2">
    <location>
        <begin position="407"/>
        <end position="428"/>
    </location>
</feature>
<feature type="domain" description="Acyltransferase 3" evidence="3">
    <location>
        <begin position="93"/>
        <end position="423"/>
    </location>
</feature>
<reference evidence="6" key="1">
    <citation type="journal article" date="2019" name="Int. J. Syst. Evol. Microbiol.">
        <title>The Global Catalogue of Microorganisms (GCM) 10K type strain sequencing project: providing services to taxonomists for standard genome sequencing and annotation.</title>
        <authorList>
            <consortium name="The Broad Institute Genomics Platform"/>
            <consortium name="The Broad Institute Genome Sequencing Center for Infectious Disease"/>
            <person name="Wu L."/>
            <person name="Ma J."/>
        </authorList>
    </citation>
    <scope>NUCLEOTIDE SEQUENCE [LARGE SCALE GENOMIC DNA]</scope>
    <source>
        <strain evidence="6">KACC 12634</strain>
    </source>
</reference>
<dbReference type="InterPro" id="IPR002656">
    <property type="entry name" value="Acyl_transf_3_dom"/>
</dbReference>